<dbReference type="Pfam" id="PF07914">
    <property type="entry name" value="DUF1679"/>
    <property type="match status" value="1"/>
</dbReference>
<organism evidence="3">
    <name type="scientific">Gongylonema pulchrum</name>
    <dbReference type="NCBI Taxonomy" id="637853"/>
    <lineage>
        <taxon>Eukaryota</taxon>
        <taxon>Metazoa</taxon>
        <taxon>Ecdysozoa</taxon>
        <taxon>Nematoda</taxon>
        <taxon>Chromadorea</taxon>
        <taxon>Rhabditida</taxon>
        <taxon>Spirurina</taxon>
        <taxon>Spiruromorpha</taxon>
        <taxon>Spiruroidea</taxon>
        <taxon>Gongylonematidae</taxon>
        <taxon>Gongylonema</taxon>
    </lineage>
</organism>
<protein>
    <submittedName>
        <fullName evidence="3">DUF2235 domain-containing protein</fullName>
    </submittedName>
</protein>
<proteinExistence type="predicted"/>
<reference evidence="3" key="1">
    <citation type="submission" date="2016-06" db="UniProtKB">
        <authorList>
            <consortium name="WormBaseParasite"/>
        </authorList>
    </citation>
    <scope>IDENTIFICATION</scope>
</reference>
<dbReference type="OrthoDB" id="5914377at2759"/>
<dbReference type="InterPro" id="IPR052961">
    <property type="entry name" value="Oxido-Kinase-like_Enzymes"/>
</dbReference>
<dbReference type="PANTHER" id="PTHR23020">
    <property type="entry name" value="UNCHARACTERIZED NUCLEAR HORMONE RECEPTOR-RELATED"/>
    <property type="match status" value="1"/>
</dbReference>
<evidence type="ECO:0000313" key="3">
    <source>
        <dbReference type="WBParaSite" id="GPUH_0001592101-mRNA-1"/>
    </source>
</evidence>
<accession>A0A183E4K8</accession>
<dbReference type="PANTHER" id="PTHR23020:SF8">
    <property type="entry name" value="CHK KINASE-LIKE DOMAIN-CONTAINING PROTEIN"/>
    <property type="match status" value="1"/>
</dbReference>
<keyword evidence="2" id="KW-1185">Reference proteome</keyword>
<evidence type="ECO:0000313" key="2">
    <source>
        <dbReference type="Proteomes" id="UP000271098"/>
    </source>
</evidence>
<gene>
    <name evidence="1" type="ORF">GPUH_LOCUS15898</name>
</gene>
<dbReference type="WBParaSite" id="GPUH_0001592101-mRNA-1">
    <property type="protein sequence ID" value="GPUH_0001592101-mRNA-1"/>
    <property type="gene ID" value="GPUH_0001592101"/>
</dbReference>
<dbReference type="InterPro" id="IPR012877">
    <property type="entry name" value="Dhs-27"/>
</dbReference>
<sequence>MGRGWSPGDEDGSGSRRILETLITWEMVEKLLQSAFRTKVSFGPNKRTVQIGIGEGYASRIARIYLDWIDSAADSRILPKSVIIKIPSPGWSETVNIDQDIVRMVFF</sequence>
<dbReference type="EMBL" id="UYRT01083050">
    <property type="protein sequence ID" value="VDN26892.1"/>
    <property type="molecule type" value="Genomic_DNA"/>
</dbReference>
<name>A0A183E4K8_9BILA</name>
<dbReference type="Proteomes" id="UP000271098">
    <property type="component" value="Unassembled WGS sequence"/>
</dbReference>
<reference evidence="1 2" key="2">
    <citation type="submission" date="2018-11" db="EMBL/GenBank/DDBJ databases">
        <authorList>
            <consortium name="Pathogen Informatics"/>
        </authorList>
    </citation>
    <scope>NUCLEOTIDE SEQUENCE [LARGE SCALE GENOMIC DNA]</scope>
</reference>
<dbReference type="AlphaFoldDB" id="A0A183E4K8"/>
<evidence type="ECO:0000313" key="1">
    <source>
        <dbReference type="EMBL" id="VDN26892.1"/>
    </source>
</evidence>